<feature type="signal peptide" evidence="6">
    <location>
        <begin position="1"/>
        <end position="34"/>
    </location>
</feature>
<sequence length="456" mass="46476">MTPRRRTLGVLIVLSVSAGLVATSAVGLVAPAQASPYPSWSDVQAAKGDEAAAKKQIASIDDAITSLQQRAQSTSDSVSGAGERYQVAVLAEQKAKAELDGVAAEKKKAAAAAKVSQERVGQLVAELSHEGGGQLTVTMLTESSHASDLLYQLGTMTNLTSRTTSLLQQARQDQNLATALSDQAAAAQKALSKRTQAAAAALKQANSLADTAAAALANQQKNQSQLIAQVAYLRGTTAQVEEKYYAGVAAGSAGDTTPVVPGKTSSGSGAGSATNSGTGTAPSKGASPSKAASPPKAPAPSHSSNPAPSKPSAPAPPTPTPPKPTPPSSGSSAAINTAVAFARAQLGKTYVFGGAGPNVWDCSGLMMGSYSAAGVYIGGHSVRYQYDYLQGEGRLVPISSMRVGDIIFYHNATDGMYHDAMYVGGGSMLEAPNPNAKVRIVAVRYFELYAVGRPVG</sequence>
<dbReference type="InterPro" id="IPR051794">
    <property type="entry name" value="PG_Endopeptidase_C40"/>
</dbReference>
<evidence type="ECO:0000259" key="7">
    <source>
        <dbReference type="PROSITE" id="PS51935"/>
    </source>
</evidence>
<keyword evidence="6" id="KW-0732">Signal</keyword>
<dbReference type="InterPro" id="IPR000064">
    <property type="entry name" value="NLP_P60_dom"/>
</dbReference>
<evidence type="ECO:0000256" key="4">
    <source>
        <dbReference type="ARBA" id="ARBA00022807"/>
    </source>
</evidence>
<gene>
    <name evidence="8" type="ORF">GCM10025867_10540</name>
</gene>
<feature type="domain" description="NlpC/P60" evidence="7">
    <location>
        <begin position="332"/>
        <end position="456"/>
    </location>
</feature>
<proteinExistence type="inferred from homology"/>
<evidence type="ECO:0000256" key="6">
    <source>
        <dbReference type="SAM" id="SignalP"/>
    </source>
</evidence>
<dbReference type="InterPro" id="IPR038765">
    <property type="entry name" value="Papain-like_cys_pep_sf"/>
</dbReference>
<keyword evidence="3" id="KW-0378">Hydrolase</keyword>
<accession>A0ABM8GK92</accession>
<feature type="compositionally biased region" description="Low complexity" evidence="5">
    <location>
        <begin position="264"/>
        <end position="307"/>
    </location>
</feature>
<dbReference type="Proteomes" id="UP001321486">
    <property type="component" value="Chromosome"/>
</dbReference>
<keyword evidence="9" id="KW-1185">Reference proteome</keyword>
<protein>
    <recommendedName>
        <fullName evidence="7">NlpC/P60 domain-containing protein</fullName>
    </recommendedName>
</protein>
<organism evidence="8 9">
    <name type="scientific">Frondihabitans sucicola</name>
    <dbReference type="NCBI Taxonomy" id="1268041"/>
    <lineage>
        <taxon>Bacteria</taxon>
        <taxon>Bacillati</taxon>
        <taxon>Actinomycetota</taxon>
        <taxon>Actinomycetes</taxon>
        <taxon>Micrococcales</taxon>
        <taxon>Microbacteriaceae</taxon>
        <taxon>Frondihabitans</taxon>
    </lineage>
</organism>
<evidence type="ECO:0000256" key="3">
    <source>
        <dbReference type="ARBA" id="ARBA00022801"/>
    </source>
</evidence>
<feature type="region of interest" description="Disordered" evidence="5">
    <location>
        <begin position="251"/>
        <end position="332"/>
    </location>
</feature>
<reference evidence="9" key="1">
    <citation type="journal article" date="2019" name="Int. J. Syst. Evol. Microbiol.">
        <title>The Global Catalogue of Microorganisms (GCM) 10K type strain sequencing project: providing services to taxonomists for standard genome sequencing and annotation.</title>
        <authorList>
            <consortium name="The Broad Institute Genomics Platform"/>
            <consortium name="The Broad Institute Genome Sequencing Center for Infectious Disease"/>
            <person name="Wu L."/>
            <person name="Ma J."/>
        </authorList>
    </citation>
    <scope>NUCLEOTIDE SEQUENCE [LARGE SCALE GENOMIC DNA]</scope>
    <source>
        <strain evidence="9">NBRC 108728</strain>
    </source>
</reference>
<dbReference type="EMBL" id="AP027732">
    <property type="protein sequence ID" value="BDZ48813.1"/>
    <property type="molecule type" value="Genomic_DNA"/>
</dbReference>
<dbReference type="PROSITE" id="PS51935">
    <property type="entry name" value="NLPC_P60"/>
    <property type="match status" value="1"/>
</dbReference>
<dbReference type="PANTHER" id="PTHR47359:SF3">
    <property type="entry name" value="NLP_P60 DOMAIN-CONTAINING PROTEIN-RELATED"/>
    <property type="match status" value="1"/>
</dbReference>
<evidence type="ECO:0000256" key="1">
    <source>
        <dbReference type="ARBA" id="ARBA00007074"/>
    </source>
</evidence>
<evidence type="ECO:0000256" key="2">
    <source>
        <dbReference type="ARBA" id="ARBA00022670"/>
    </source>
</evidence>
<dbReference type="Pfam" id="PF00877">
    <property type="entry name" value="NLPC_P60"/>
    <property type="match status" value="1"/>
</dbReference>
<feature type="chain" id="PRO_5046175653" description="NlpC/P60 domain-containing protein" evidence="6">
    <location>
        <begin position="35"/>
        <end position="456"/>
    </location>
</feature>
<comment type="similarity">
    <text evidence="1">Belongs to the peptidase C40 family.</text>
</comment>
<dbReference type="PANTHER" id="PTHR47359">
    <property type="entry name" value="PEPTIDOGLYCAN DL-ENDOPEPTIDASE CWLO"/>
    <property type="match status" value="1"/>
</dbReference>
<keyword evidence="2" id="KW-0645">Protease</keyword>
<evidence type="ECO:0000256" key="5">
    <source>
        <dbReference type="SAM" id="MobiDB-lite"/>
    </source>
</evidence>
<dbReference type="SUPFAM" id="SSF54001">
    <property type="entry name" value="Cysteine proteinases"/>
    <property type="match status" value="1"/>
</dbReference>
<feature type="compositionally biased region" description="Pro residues" evidence="5">
    <location>
        <begin position="308"/>
        <end position="327"/>
    </location>
</feature>
<name>A0ABM8GK92_9MICO</name>
<keyword evidence="4" id="KW-0788">Thiol protease</keyword>
<dbReference type="Gene3D" id="3.90.1720.10">
    <property type="entry name" value="endopeptidase domain like (from Nostoc punctiforme)"/>
    <property type="match status" value="1"/>
</dbReference>
<evidence type="ECO:0000313" key="9">
    <source>
        <dbReference type="Proteomes" id="UP001321486"/>
    </source>
</evidence>
<evidence type="ECO:0000313" key="8">
    <source>
        <dbReference type="EMBL" id="BDZ48813.1"/>
    </source>
</evidence>